<gene>
    <name evidence="3" type="ORF">EP51_42360</name>
</gene>
<dbReference type="Pfam" id="PF23212">
    <property type="entry name" value="DUF7064"/>
    <property type="match status" value="1"/>
</dbReference>
<evidence type="ECO:0000259" key="2">
    <source>
        <dbReference type="Pfam" id="PF23213"/>
    </source>
</evidence>
<protein>
    <submittedName>
        <fullName evidence="3">Uncharacterized protein</fullName>
    </submittedName>
</protein>
<accession>A0A076EZG8</accession>
<dbReference type="SUPFAM" id="SSF159245">
    <property type="entry name" value="AttH-like"/>
    <property type="match status" value="1"/>
</dbReference>
<dbReference type="Pfam" id="PF23213">
    <property type="entry name" value="DUF7065"/>
    <property type="match status" value="1"/>
</dbReference>
<reference evidence="3 4" key="1">
    <citation type="submission" date="2014-07" db="EMBL/GenBank/DDBJ databases">
        <title>Genome Sequence of Rhodococcus opacus Strain R7, a Biodegrader of Mono- and Polycyclic Aromatic Hydrocarbons.</title>
        <authorList>
            <person name="Di Gennaro P."/>
            <person name="Zampolli J."/>
            <person name="Presti I."/>
            <person name="Cappelletti M."/>
            <person name="D'Ursi P."/>
            <person name="Orro A."/>
            <person name="Mezzelani A."/>
            <person name="Milanesi L."/>
        </authorList>
    </citation>
    <scope>NUCLEOTIDE SEQUENCE [LARGE SCALE GENOMIC DNA]</scope>
    <source>
        <strain evidence="3 4">R7</strain>
        <plasmid evidence="3">pPDG2</plasmid>
    </source>
</reference>
<dbReference type="Proteomes" id="UP000028488">
    <property type="component" value="Plasmid pPDG2"/>
</dbReference>
<evidence type="ECO:0000313" key="3">
    <source>
        <dbReference type="EMBL" id="AII10818.1"/>
    </source>
</evidence>
<organism evidence="3 4">
    <name type="scientific">Rhodococcus opacus</name>
    <name type="common">Nocardia opaca</name>
    <dbReference type="NCBI Taxonomy" id="37919"/>
    <lineage>
        <taxon>Bacteria</taxon>
        <taxon>Bacillati</taxon>
        <taxon>Actinomycetota</taxon>
        <taxon>Actinomycetes</taxon>
        <taxon>Mycobacteriales</taxon>
        <taxon>Nocardiaceae</taxon>
        <taxon>Rhodococcus</taxon>
    </lineage>
</organism>
<keyword evidence="3" id="KW-0614">Plasmid</keyword>
<feature type="domain" description="DUF7064" evidence="1">
    <location>
        <begin position="189"/>
        <end position="268"/>
    </location>
</feature>
<dbReference type="InterPro" id="IPR055493">
    <property type="entry name" value="DUF7065"/>
</dbReference>
<sequence length="349" mass="39393">MKRITMNQQVPGTPLVYEDDASIHPVGPEPDWRESYYLNFASIDGDISGIVWQGVRPNSCRGEAVFVLYEGDTPLLHSVNMQVDVPADVGTERTRLGHQEFECVDPWRHWRVTYDDGTDRVALDWTQISDTCNWHWQDLQSSIHYQGSGRVEGVAVIKGREIPIVGYGDRDRAWGKRNYGPLKFAVNFFSQFDDESMLHAFVLLDAAGHERLHGYLHRDGVTRDLVEYDADFIYLEEGRPPAAARHRAKDTDGREIEISETHLRHALEYATAVDGANLEGGTSAPKGAGSRMFLASYWYLQPTGERGVGCIDMNFWNGHQQNQVRARGPLYSKLYGFGRGVDPKDATTD</sequence>
<name>A0A076EZG8_RHOOP</name>
<dbReference type="AlphaFoldDB" id="A0A076EZG8"/>
<dbReference type="EMBL" id="CP008949">
    <property type="protein sequence ID" value="AII10818.1"/>
    <property type="molecule type" value="Genomic_DNA"/>
</dbReference>
<feature type="domain" description="DUF7065" evidence="2">
    <location>
        <begin position="23"/>
        <end position="177"/>
    </location>
</feature>
<evidence type="ECO:0000259" key="1">
    <source>
        <dbReference type="Pfam" id="PF23212"/>
    </source>
</evidence>
<geneLocation type="plasmid" evidence="3 4">
    <name>pPDG2</name>
</geneLocation>
<evidence type="ECO:0000313" key="4">
    <source>
        <dbReference type="Proteomes" id="UP000028488"/>
    </source>
</evidence>
<proteinExistence type="predicted"/>
<dbReference type="InterPro" id="IPR055492">
    <property type="entry name" value="DUF7064"/>
</dbReference>